<protein>
    <recommendedName>
        <fullName evidence="4">5-bromo-4-chloroindolyl phosphate hydrolysis protein</fullName>
    </recommendedName>
</protein>
<gene>
    <name evidence="2" type="ORF">GH808_04315</name>
</gene>
<dbReference type="RefSeq" id="WP_186841562.1">
    <property type="nucleotide sequence ID" value="NZ_WJBC01000004.1"/>
</dbReference>
<keyword evidence="1" id="KW-0472">Membrane</keyword>
<keyword evidence="3" id="KW-1185">Reference proteome</keyword>
<accession>A0ABR6WSY2</accession>
<dbReference type="EMBL" id="WJBC01000004">
    <property type="protein sequence ID" value="MBC3803657.1"/>
    <property type="molecule type" value="Genomic_DNA"/>
</dbReference>
<name>A0ABR6WSY2_9FIRM</name>
<dbReference type="Proteomes" id="UP000603234">
    <property type="component" value="Unassembled WGS sequence"/>
</dbReference>
<feature type="transmembrane region" description="Helical" evidence="1">
    <location>
        <begin position="47"/>
        <end position="70"/>
    </location>
</feature>
<proteinExistence type="predicted"/>
<evidence type="ECO:0000256" key="1">
    <source>
        <dbReference type="SAM" id="Phobius"/>
    </source>
</evidence>
<sequence>MRENKCVITVGAVIVIASLVVMLILEFSDIAVLPLIIQPVFIGHRAFYVGLVMSVFTGAIITVGFSIVIFKRKQRDVFEFLTCLHDRIIIFQFNLERKKDTDVLGEGLKVLKDEYTELKKDLVEFTFNELNSMFKFSKKKRKIIHLMDDNVSILLDCEKELSYYELVFEEIIIGSKEPQKYQAVYNKFLLECISQFDKILKNIESIEALYYTKKYLKVIKSLR</sequence>
<organism evidence="2 3">
    <name type="scientific">Acetobacterium fimetarium</name>
    <dbReference type="NCBI Taxonomy" id="52691"/>
    <lineage>
        <taxon>Bacteria</taxon>
        <taxon>Bacillati</taxon>
        <taxon>Bacillota</taxon>
        <taxon>Clostridia</taxon>
        <taxon>Eubacteriales</taxon>
        <taxon>Eubacteriaceae</taxon>
        <taxon>Acetobacterium</taxon>
    </lineage>
</organism>
<comment type="caution">
    <text evidence="2">The sequence shown here is derived from an EMBL/GenBank/DDBJ whole genome shotgun (WGS) entry which is preliminary data.</text>
</comment>
<evidence type="ECO:0008006" key="4">
    <source>
        <dbReference type="Google" id="ProtNLM"/>
    </source>
</evidence>
<evidence type="ECO:0000313" key="3">
    <source>
        <dbReference type="Proteomes" id="UP000603234"/>
    </source>
</evidence>
<reference evidence="2 3" key="1">
    <citation type="journal article" date="2020" name="mSystems">
        <title>Defining Genomic and Predicted Metabolic Features of the Acetobacterium Genus.</title>
        <authorList>
            <person name="Ross D.E."/>
            <person name="Marshall C.W."/>
            <person name="Gulliver D."/>
            <person name="May H.D."/>
            <person name="Norman R.S."/>
        </authorList>
    </citation>
    <scope>NUCLEOTIDE SEQUENCE [LARGE SCALE GENOMIC DNA]</scope>
    <source>
        <strain evidence="2 3">DSM 8238</strain>
    </source>
</reference>
<keyword evidence="1" id="KW-0812">Transmembrane</keyword>
<evidence type="ECO:0000313" key="2">
    <source>
        <dbReference type="EMBL" id="MBC3803657.1"/>
    </source>
</evidence>
<feature type="transmembrane region" description="Helical" evidence="1">
    <location>
        <begin position="7"/>
        <end position="27"/>
    </location>
</feature>
<keyword evidence="1" id="KW-1133">Transmembrane helix</keyword>